<dbReference type="PANTHER" id="PTHR30250">
    <property type="entry name" value="PST FAMILY PREDICTED COLANIC ACID TRANSPORTER"/>
    <property type="match status" value="1"/>
</dbReference>
<keyword evidence="3 6" id="KW-0812">Transmembrane</keyword>
<keyword evidence="2" id="KW-1003">Cell membrane</keyword>
<feature type="transmembrane region" description="Helical" evidence="6">
    <location>
        <begin position="184"/>
        <end position="201"/>
    </location>
</feature>
<feature type="transmembrane region" description="Helical" evidence="6">
    <location>
        <begin position="315"/>
        <end position="335"/>
    </location>
</feature>
<comment type="subcellular location">
    <subcellularLocation>
        <location evidence="1">Cell membrane</location>
        <topology evidence="1">Multi-pass membrane protein</topology>
    </subcellularLocation>
</comment>
<evidence type="ECO:0000313" key="7">
    <source>
        <dbReference type="EMBL" id="VBB44608.1"/>
    </source>
</evidence>
<feature type="transmembrane region" description="Helical" evidence="6">
    <location>
        <begin position="12"/>
        <end position="32"/>
    </location>
</feature>
<dbReference type="GO" id="GO:0005886">
    <property type="term" value="C:plasma membrane"/>
    <property type="evidence" value="ECO:0007669"/>
    <property type="project" value="UniProtKB-SubCell"/>
</dbReference>
<protein>
    <submittedName>
        <fullName evidence="7">Sugar transporter</fullName>
    </submittedName>
</protein>
<evidence type="ECO:0000256" key="2">
    <source>
        <dbReference type="ARBA" id="ARBA00022475"/>
    </source>
</evidence>
<accession>A0A653A9J9</accession>
<dbReference type="PANTHER" id="PTHR30250:SF26">
    <property type="entry name" value="PSMA PROTEIN"/>
    <property type="match status" value="1"/>
</dbReference>
<sequence length="513" mass="59019">MSKLDKSIKNARVAFLFYFITLVISFVSRKIFIETLGTELVGLSATMQNILGFLNLAELGIYSAVSYSLYKPIVDKNHNEINRIISLFGYLYRVVGLAILGVGIIVSIFLPLIFKKSDLSWIFIYGAYYTFLSVTLFTYFNNFRQVLLAADQKNYIVTEVTNYAVLFKVILQIVYLKYLHGNYIGWLVLEFVFGLFTRWWTNHRVIKEYPWLKINLKEGKHLLKEYPVIRKNIKDLFIHKIAEFAGGQADNILIFAFASLSTVTLYTNYTMITKRIATLVISTLGSNLAGVGHVIAEGNIRKTTNLFKEFNGLFFFIGGLLVYVLYYMTNPFIALWLGDKFILTESVFLLILFNAYVTFTRSSILFFVNGYGLYKDNIAALMEAAIKLGASIILGYFYGLFGVLLGTMLSSLSIICIWKPYFLFREGFKMSVWNYWKDVTIYLLLFVISIIILLPLHKFLFQNTSYLYLLLNALIIFVTFALIYGVLMYFFGAGVKQVSVRLTNKFLRKKKQN</sequence>
<reference evidence="7" key="1">
    <citation type="submission" date="2018-07" db="EMBL/GenBank/DDBJ databases">
        <authorList>
            <consortium name="Genoscope - CEA"/>
            <person name="William W."/>
        </authorList>
    </citation>
    <scope>NUCLEOTIDE SEQUENCE</scope>
    <source>
        <strain evidence="7">IK1</strain>
    </source>
</reference>
<evidence type="ECO:0000256" key="6">
    <source>
        <dbReference type="SAM" id="Phobius"/>
    </source>
</evidence>
<proteinExistence type="predicted"/>
<evidence type="ECO:0000256" key="1">
    <source>
        <dbReference type="ARBA" id="ARBA00004651"/>
    </source>
</evidence>
<feature type="transmembrane region" description="Helical" evidence="6">
    <location>
        <begin position="388"/>
        <end position="418"/>
    </location>
</feature>
<keyword evidence="5 6" id="KW-0472">Membrane</keyword>
<dbReference type="EMBL" id="UPXZ01000019">
    <property type="protein sequence ID" value="VBB44608.1"/>
    <property type="molecule type" value="Genomic_DNA"/>
</dbReference>
<feature type="transmembrane region" description="Helical" evidence="6">
    <location>
        <begin position="276"/>
        <end position="295"/>
    </location>
</feature>
<feature type="transmembrane region" description="Helical" evidence="6">
    <location>
        <begin position="120"/>
        <end position="140"/>
    </location>
</feature>
<evidence type="ECO:0000256" key="3">
    <source>
        <dbReference type="ARBA" id="ARBA00022692"/>
    </source>
</evidence>
<dbReference type="InterPro" id="IPR050833">
    <property type="entry name" value="Poly_Biosynth_Transport"/>
</dbReference>
<feature type="transmembrane region" description="Helical" evidence="6">
    <location>
        <begin position="52"/>
        <end position="70"/>
    </location>
</feature>
<feature type="transmembrane region" description="Helical" evidence="6">
    <location>
        <begin position="90"/>
        <end position="114"/>
    </location>
</feature>
<gene>
    <name evidence="7" type="ORF">TRIP_D260022</name>
</gene>
<dbReference type="AlphaFoldDB" id="A0A653A9J9"/>
<evidence type="ECO:0000256" key="4">
    <source>
        <dbReference type="ARBA" id="ARBA00022989"/>
    </source>
</evidence>
<keyword evidence="7" id="KW-0762">Sugar transport</keyword>
<keyword evidence="4 6" id="KW-1133">Transmembrane helix</keyword>
<feature type="transmembrane region" description="Helical" evidence="6">
    <location>
        <begin position="466"/>
        <end position="491"/>
    </location>
</feature>
<name>A0A653A9J9_9BACT</name>
<feature type="transmembrane region" description="Helical" evidence="6">
    <location>
        <begin position="347"/>
        <end position="368"/>
    </location>
</feature>
<evidence type="ECO:0000256" key="5">
    <source>
        <dbReference type="ARBA" id="ARBA00023136"/>
    </source>
</evidence>
<organism evidence="7">
    <name type="scientific">uncultured Paludibacter sp</name>
    <dbReference type="NCBI Taxonomy" id="497635"/>
    <lineage>
        <taxon>Bacteria</taxon>
        <taxon>Pseudomonadati</taxon>
        <taxon>Bacteroidota</taxon>
        <taxon>Bacteroidia</taxon>
        <taxon>Bacteroidales</taxon>
        <taxon>Paludibacteraceae</taxon>
        <taxon>Paludibacter</taxon>
        <taxon>environmental samples</taxon>
    </lineage>
</organism>
<feature type="transmembrane region" description="Helical" evidence="6">
    <location>
        <begin position="439"/>
        <end position="460"/>
    </location>
</feature>
<keyword evidence="7" id="KW-0813">Transport</keyword>